<dbReference type="InterPro" id="IPR031340">
    <property type="entry name" value="RsmF_methylt_CI"/>
</dbReference>
<evidence type="ECO:0000256" key="5">
    <source>
        <dbReference type="ARBA" id="ARBA00022884"/>
    </source>
</evidence>
<keyword evidence="3 6" id="KW-0808">Transferase</keyword>
<keyword evidence="4 6" id="KW-0949">S-adenosyl-L-methionine</keyword>
<evidence type="ECO:0000313" key="9">
    <source>
        <dbReference type="Proteomes" id="UP000184082"/>
    </source>
</evidence>
<dbReference type="GO" id="GO:0008757">
    <property type="term" value="F:S-adenosylmethionine-dependent methyltransferase activity"/>
    <property type="evidence" value="ECO:0007669"/>
    <property type="project" value="InterPro"/>
</dbReference>
<evidence type="ECO:0000256" key="3">
    <source>
        <dbReference type="ARBA" id="ARBA00022679"/>
    </source>
</evidence>
<dbReference type="RefSeq" id="WP_072966195.1">
    <property type="nucleotide sequence ID" value="NZ_FRAJ01000006.1"/>
</dbReference>
<dbReference type="PRINTS" id="PR02008">
    <property type="entry name" value="RCMTFAMILY"/>
</dbReference>
<gene>
    <name evidence="8" type="ORF">SAMN02745883_00921</name>
</gene>
<dbReference type="Gene3D" id="2.30.130.60">
    <property type="match status" value="1"/>
</dbReference>
<dbReference type="GO" id="GO:0008173">
    <property type="term" value="F:RNA methyltransferase activity"/>
    <property type="evidence" value="ECO:0007669"/>
    <property type="project" value="InterPro"/>
</dbReference>
<feature type="active site" description="Nucleophile" evidence="6">
    <location>
        <position position="232"/>
    </location>
</feature>
<accession>A0A1M6NKK1</accession>
<dbReference type="CDD" id="cd21147">
    <property type="entry name" value="RsmF_methylt_CTD1"/>
    <property type="match status" value="1"/>
</dbReference>
<dbReference type="InterPro" id="IPR023267">
    <property type="entry name" value="RCMT"/>
</dbReference>
<keyword evidence="2 6" id="KW-0489">Methyltransferase</keyword>
<dbReference type="InterPro" id="IPR031341">
    <property type="entry name" value="Methyltr_RsmF_N"/>
</dbReference>
<feature type="domain" description="SAM-dependent MTase RsmB/NOP-type" evidence="7">
    <location>
        <begin position="23"/>
        <end position="303"/>
    </location>
</feature>
<dbReference type="GO" id="GO:0001510">
    <property type="term" value="P:RNA methylation"/>
    <property type="evidence" value="ECO:0007669"/>
    <property type="project" value="InterPro"/>
</dbReference>
<dbReference type="Pfam" id="PF01189">
    <property type="entry name" value="Methyltr_RsmB-F"/>
    <property type="match status" value="1"/>
</dbReference>
<protein>
    <submittedName>
        <fullName evidence="8">NOL1/NOP2/sun family putative RNA methylase</fullName>
    </submittedName>
</protein>
<dbReference type="SUPFAM" id="SSF53335">
    <property type="entry name" value="S-adenosyl-L-methionine-dependent methyltransferases"/>
    <property type="match status" value="1"/>
</dbReference>
<dbReference type="PANTHER" id="PTHR22807:SF30">
    <property type="entry name" value="28S RRNA (CYTOSINE(4447)-C(5))-METHYLTRANSFERASE-RELATED"/>
    <property type="match status" value="1"/>
</dbReference>
<dbReference type="InterPro" id="IPR011023">
    <property type="entry name" value="Nop2p"/>
</dbReference>
<dbReference type="InterPro" id="IPR027391">
    <property type="entry name" value="Nol1_Nop2_Fmu_2"/>
</dbReference>
<comment type="caution">
    <text evidence="6">Lacks conserved residue(s) required for the propagation of feature annotation.</text>
</comment>
<evidence type="ECO:0000256" key="1">
    <source>
        <dbReference type="ARBA" id="ARBA00022490"/>
    </source>
</evidence>
<evidence type="ECO:0000256" key="6">
    <source>
        <dbReference type="PROSITE-ProRule" id="PRU01023"/>
    </source>
</evidence>
<dbReference type="InterPro" id="IPR029063">
    <property type="entry name" value="SAM-dependent_MTases_sf"/>
</dbReference>
<keyword evidence="1" id="KW-0963">Cytoplasm</keyword>
<proteinExistence type="inferred from homology"/>
<dbReference type="GO" id="GO:0003723">
    <property type="term" value="F:RNA binding"/>
    <property type="evidence" value="ECO:0007669"/>
    <property type="project" value="UniProtKB-UniRule"/>
</dbReference>
<dbReference type="Proteomes" id="UP000184082">
    <property type="component" value="Unassembled WGS sequence"/>
</dbReference>
<dbReference type="CDD" id="cd02440">
    <property type="entry name" value="AdoMet_MTases"/>
    <property type="match status" value="1"/>
</dbReference>
<dbReference type="InterPro" id="IPR049560">
    <property type="entry name" value="MeTrfase_RsmB-F_NOP2_cat"/>
</dbReference>
<evidence type="ECO:0000256" key="4">
    <source>
        <dbReference type="ARBA" id="ARBA00022691"/>
    </source>
</evidence>
<keyword evidence="5 6" id="KW-0694">RNA-binding</keyword>
<dbReference type="Gene3D" id="3.30.70.1170">
    <property type="entry name" value="Sun protein, domain 3"/>
    <property type="match status" value="1"/>
</dbReference>
<dbReference type="AlphaFoldDB" id="A0A1M6NKK1"/>
<dbReference type="Pfam" id="PF17126">
    <property type="entry name" value="RsmF_methylt_CI"/>
    <property type="match status" value="1"/>
</dbReference>
<dbReference type="STRING" id="1121266.SAMN02745883_00921"/>
<dbReference type="PANTHER" id="PTHR22807">
    <property type="entry name" value="NOP2 YEAST -RELATED NOL1/NOP2/FMU SUN DOMAIN-CONTAINING"/>
    <property type="match status" value="1"/>
</dbReference>
<feature type="binding site" evidence="6">
    <location>
        <position position="134"/>
    </location>
    <ligand>
        <name>S-adenosyl-L-methionine</name>
        <dbReference type="ChEBI" id="CHEBI:59789"/>
    </ligand>
</feature>
<feature type="binding site" evidence="6">
    <location>
        <begin position="110"/>
        <end position="116"/>
    </location>
    <ligand>
        <name>S-adenosyl-L-methionine</name>
        <dbReference type="ChEBI" id="CHEBI:59789"/>
    </ligand>
</feature>
<evidence type="ECO:0000313" key="8">
    <source>
        <dbReference type="EMBL" id="SHJ96230.1"/>
    </source>
</evidence>
<dbReference type="NCBIfam" id="TIGR00446">
    <property type="entry name" value="nop2p"/>
    <property type="match status" value="1"/>
</dbReference>
<reference evidence="8 9" key="1">
    <citation type="submission" date="2016-11" db="EMBL/GenBank/DDBJ databases">
        <authorList>
            <person name="Jaros S."/>
            <person name="Januszkiewicz K."/>
            <person name="Wedrychowicz H."/>
        </authorList>
    </citation>
    <scope>NUCLEOTIDE SEQUENCE [LARGE SCALE GENOMIC DNA]</scope>
    <source>
        <strain evidence="8 9">DSM 14501</strain>
    </source>
</reference>
<dbReference type="Pfam" id="PF17125">
    <property type="entry name" value="Methyltr_RsmF_N"/>
    <property type="match status" value="1"/>
</dbReference>
<keyword evidence="9" id="KW-1185">Reference proteome</keyword>
<dbReference type="InterPro" id="IPR001678">
    <property type="entry name" value="MeTrfase_RsmB-F_NOP2_dom"/>
</dbReference>
<dbReference type="PROSITE" id="PS51686">
    <property type="entry name" value="SAM_MT_RSMB_NOP"/>
    <property type="match status" value="1"/>
</dbReference>
<comment type="similarity">
    <text evidence="6">Belongs to the class I-like SAM-binding methyltransferase superfamily. RsmB/NOP family.</text>
</comment>
<organism evidence="8 9">
    <name type="scientific">Caminicella sporogenes DSM 14501</name>
    <dbReference type="NCBI Taxonomy" id="1121266"/>
    <lineage>
        <taxon>Bacteria</taxon>
        <taxon>Bacillati</taxon>
        <taxon>Bacillota</taxon>
        <taxon>Clostridia</taxon>
        <taxon>Peptostreptococcales</taxon>
        <taxon>Caminicellaceae</taxon>
        <taxon>Caminicella</taxon>
    </lineage>
</organism>
<dbReference type="EMBL" id="FRAJ01000006">
    <property type="protein sequence ID" value="SHJ96230.1"/>
    <property type="molecule type" value="Genomic_DNA"/>
</dbReference>
<feature type="binding site" evidence="6">
    <location>
        <position position="179"/>
    </location>
    <ligand>
        <name>S-adenosyl-L-methionine</name>
        <dbReference type="ChEBI" id="CHEBI:59789"/>
    </ligand>
</feature>
<evidence type="ECO:0000256" key="2">
    <source>
        <dbReference type="ARBA" id="ARBA00022603"/>
    </source>
</evidence>
<name>A0A1M6NKK1_9FIRM</name>
<dbReference type="GO" id="GO:0006396">
    <property type="term" value="P:RNA processing"/>
    <property type="evidence" value="ECO:0007669"/>
    <property type="project" value="InterPro"/>
</dbReference>
<sequence length="458" mass="52642">MLNLPKDFLEKMSSLLKEDYDLFIKSYKSPKVQGIRINTLKIDIENFLNINPFHLESIPWVDEGFFFEEKDKPGKHPYHDAGLYYIQEPSAMTVGTVLNPKPGEKILDLCAAPGGKSTHIASRLQGKGILVSNEIIPSRAKILSQNIERMGIKNCIVTNESPENLSKIFKGYFHKILVDAPCSGEGMFRKNPEAIKEWNLKNVSFCADRQLNILNSAAEMLMPEGILVYSTCTFSPEENEGVIDKFLKKNKNFEIQRVNTYKYFDNGKPQWINSTNENLKNTIRLWPHKLKGEGHYIAILKKRDDNIYTTRKAKKIKPLKLKNNLKDFYDFCNNFLTKTPEGNYFLFGEHLYISPLEITDFTKLKVLRPGWHLGTFKKNRFEPSHALALSLKSTEVKNTIPFKSSSEEIYLYLKGESLKINAKKGWSLVLIDGYSIGWSKISNNTLKNHYPKGLRWNV</sequence>
<dbReference type="Pfam" id="PF13636">
    <property type="entry name" value="Methyltranf_PUA"/>
    <property type="match status" value="1"/>
</dbReference>
<dbReference type="Gene3D" id="3.40.50.150">
    <property type="entry name" value="Vaccinia Virus protein VP39"/>
    <property type="match status" value="1"/>
</dbReference>
<evidence type="ECO:0000259" key="7">
    <source>
        <dbReference type="PROSITE" id="PS51686"/>
    </source>
</evidence>